<name>A0AAV2FPV3_9ROSI</name>
<dbReference type="AlphaFoldDB" id="A0AAV2FPV3"/>
<keyword evidence="2" id="KW-1185">Reference proteome</keyword>
<reference evidence="1 2" key="1">
    <citation type="submission" date="2024-04" db="EMBL/GenBank/DDBJ databases">
        <authorList>
            <person name="Fracassetti M."/>
        </authorList>
    </citation>
    <scope>NUCLEOTIDE SEQUENCE [LARGE SCALE GENOMIC DNA]</scope>
</reference>
<dbReference type="PANTHER" id="PTHR33116:SF84">
    <property type="entry name" value="RNA-DIRECTED DNA POLYMERASE"/>
    <property type="match status" value="1"/>
</dbReference>
<evidence type="ECO:0000313" key="2">
    <source>
        <dbReference type="Proteomes" id="UP001497516"/>
    </source>
</evidence>
<gene>
    <name evidence="1" type="ORF">LTRI10_LOCUS40498</name>
</gene>
<dbReference type="Proteomes" id="UP001497516">
    <property type="component" value="Chromosome 7"/>
</dbReference>
<dbReference type="EMBL" id="OZ034820">
    <property type="protein sequence ID" value="CAL1400364.1"/>
    <property type="molecule type" value="Genomic_DNA"/>
</dbReference>
<organism evidence="1 2">
    <name type="scientific">Linum trigynum</name>
    <dbReference type="NCBI Taxonomy" id="586398"/>
    <lineage>
        <taxon>Eukaryota</taxon>
        <taxon>Viridiplantae</taxon>
        <taxon>Streptophyta</taxon>
        <taxon>Embryophyta</taxon>
        <taxon>Tracheophyta</taxon>
        <taxon>Spermatophyta</taxon>
        <taxon>Magnoliopsida</taxon>
        <taxon>eudicotyledons</taxon>
        <taxon>Gunneridae</taxon>
        <taxon>Pentapetalae</taxon>
        <taxon>rosids</taxon>
        <taxon>fabids</taxon>
        <taxon>Malpighiales</taxon>
        <taxon>Linaceae</taxon>
        <taxon>Linum</taxon>
    </lineage>
</organism>
<accession>A0AAV2FPV3</accession>
<evidence type="ECO:0008006" key="3">
    <source>
        <dbReference type="Google" id="ProtNLM"/>
    </source>
</evidence>
<proteinExistence type="predicted"/>
<protein>
    <recommendedName>
        <fullName evidence="3">Reverse transcriptase</fullName>
    </recommendedName>
</protein>
<dbReference type="PANTHER" id="PTHR33116">
    <property type="entry name" value="REVERSE TRANSCRIPTASE ZINC-BINDING DOMAIN-CONTAINING PROTEIN-RELATED-RELATED"/>
    <property type="match status" value="1"/>
</dbReference>
<sequence length="98" mass="11304">MQFKQKALQLSGFAKEILPVRYLGMPLISGKLPSNETDKLVALIMKKIHSWRSKKLSYAGRLQLVTSVLMGTLQYWMQIFILPKRVIKQVQLVCSHFL</sequence>
<evidence type="ECO:0000313" key="1">
    <source>
        <dbReference type="EMBL" id="CAL1400364.1"/>
    </source>
</evidence>